<feature type="transmembrane region" description="Helical" evidence="8">
    <location>
        <begin position="42"/>
        <end position="62"/>
    </location>
</feature>
<evidence type="ECO:0000256" key="1">
    <source>
        <dbReference type="ARBA" id="ARBA00004429"/>
    </source>
</evidence>
<comment type="subcellular location">
    <subcellularLocation>
        <location evidence="1">Cell inner membrane</location>
        <topology evidence="1">Multi-pass membrane protein</topology>
    </subcellularLocation>
</comment>
<accession>A0A433KLG9</accession>
<keyword evidence="4" id="KW-1003">Cell membrane</keyword>
<evidence type="ECO:0000313" key="10">
    <source>
        <dbReference type="Proteomes" id="UP000287336"/>
    </source>
</evidence>
<evidence type="ECO:0000256" key="4">
    <source>
        <dbReference type="ARBA" id="ARBA00022475"/>
    </source>
</evidence>
<proteinExistence type="inferred from homology"/>
<feature type="transmembrane region" description="Helical" evidence="8">
    <location>
        <begin position="97"/>
        <end position="116"/>
    </location>
</feature>
<dbReference type="AlphaFoldDB" id="A0A433KLG9"/>
<dbReference type="PANTHER" id="PTHR37819:SF1">
    <property type="entry name" value="PROTEIN PSIE"/>
    <property type="match status" value="1"/>
</dbReference>
<keyword evidence="10" id="KW-1185">Reference proteome</keyword>
<feature type="transmembrane region" description="Helical" evidence="8">
    <location>
        <begin position="14"/>
        <end position="35"/>
    </location>
</feature>
<dbReference type="EMBL" id="RZHG01000019">
    <property type="protein sequence ID" value="RUR30457.1"/>
    <property type="molecule type" value="Genomic_DNA"/>
</dbReference>
<comment type="caution">
    <text evidence="9">The sequence shown here is derived from an EMBL/GenBank/DDBJ whole genome shotgun (WGS) entry which is preliminary data.</text>
</comment>
<evidence type="ECO:0000256" key="3">
    <source>
        <dbReference type="ARBA" id="ARBA00021903"/>
    </source>
</evidence>
<keyword evidence="7 8" id="KW-0472">Membrane</keyword>
<sequence length="120" mass="12990">MFFVVGGFNLIQKLLLIVTGLLTLGAAGVEVLGVYEKGSIELADILLLFLYTEIVAMVVVSYTGQGSVFVYPIFIAITALARLIVLQGKDMDPQNILFEAGAIVLLALAAMMILRLPRHH</sequence>
<reference evidence="9 10" key="1">
    <citation type="submission" date="2018-12" db="EMBL/GenBank/DDBJ databases">
        <title>three novel Halomonas strain isolated from plants.</title>
        <authorList>
            <person name="Sun C."/>
        </authorList>
    </citation>
    <scope>NUCLEOTIDE SEQUENCE [LARGE SCALE GENOMIC DNA]</scope>
    <source>
        <strain evidence="9 10">DSM 19434</strain>
    </source>
</reference>
<name>A0A433KLG9_9GAMM</name>
<evidence type="ECO:0000256" key="5">
    <source>
        <dbReference type="ARBA" id="ARBA00022692"/>
    </source>
</evidence>
<organism evidence="9 10">
    <name type="scientific">Vreelandella andesensis</name>
    <dbReference type="NCBI Taxonomy" id="447567"/>
    <lineage>
        <taxon>Bacteria</taxon>
        <taxon>Pseudomonadati</taxon>
        <taxon>Pseudomonadota</taxon>
        <taxon>Gammaproteobacteria</taxon>
        <taxon>Oceanospirillales</taxon>
        <taxon>Halomonadaceae</taxon>
        <taxon>Vreelandella</taxon>
    </lineage>
</organism>
<dbReference type="Proteomes" id="UP000287336">
    <property type="component" value="Unassembled WGS sequence"/>
</dbReference>
<evidence type="ECO:0000256" key="8">
    <source>
        <dbReference type="SAM" id="Phobius"/>
    </source>
</evidence>
<evidence type="ECO:0000256" key="7">
    <source>
        <dbReference type="ARBA" id="ARBA00023136"/>
    </source>
</evidence>
<protein>
    <recommendedName>
        <fullName evidence="3">Protein PsiE</fullName>
    </recommendedName>
</protein>
<dbReference type="Pfam" id="PF06146">
    <property type="entry name" value="PsiE"/>
    <property type="match status" value="1"/>
</dbReference>
<keyword evidence="6 8" id="KW-1133">Transmembrane helix</keyword>
<keyword evidence="5 8" id="KW-0812">Transmembrane</keyword>
<evidence type="ECO:0000256" key="6">
    <source>
        <dbReference type="ARBA" id="ARBA00022989"/>
    </source>
</evidence>
<comment type="similarity">
    <text evidence="2">Belongs to the PsiE family.</text>
</comment>
<dbReference type="InterPro" id="IPR009315">
    <property type="entry name" value="P_starv_induced_PsiE"/>
</dbReference>
<dbReference type="PANTHER" id="PTHR37819">
    <property type="entry name" value="PROTEIN PSIE"/>
    <property type="match status" value="1"/>
</dbReference>
<dbReference type="GO" id="GO:0016036">
    <property type="term" value="P:cellular response to phosphate starvation"/>
    <property type="evidence" value="ECO:0007669"/>
    <property type="project" value="InterPro"/>
</dbReference>
<evidence type="ECO:0000313" key="9">
    <source>
        <dbReference type="EMBL" id="RUR30457.1"/>
    </source>
</evidence>
<dbReference type="InterPro" id="IPR020948">
    <property type="entry name" value="P_starv_induced_PsiE-like"/>
</dbReference>
<gene>
    <name evidence="9" type="ORF">ELY33_11195</name>
</gene>
<dbReference type="OrthoDB" id="9792470at2"/>
<evidence type="ECO:0000256" key="2">
    <source>
        <dbReference type="ARBA" id="ARBA00005632"/>
    </source>
</evidence>
<feature type="transmembrane region" description="Helical" evidence="8">
    <location>
        <begin position="68"/>
        <end position="85"/>
    </location>
</feature>
<dbReference type="GO" id="GO:0005886">
    <property type="term" value="C:plasma membrane"/>
    <property type="evidence" value="ECO:0007669"/>
    <property type="project" value="UniProtKB-SubCell"/>
</dbReference>